<keyword evidence="1" id="KW-1133">Transmembrane helix</keyword>
<reference evidence="2 3" key="2">
    <citation type="submission" date="2020-02" db="EMBL/GenBank/DDBJ databases">
        <title>Candidatus Galacturonibacter soehngenii shows hetero-acetogenic catabolism of galacturonic acid but lacks a canonical carbon monoxide dehydrogenase/acetyl-CoA synthase complex.</title>
        <authorList>
            <person name="Diender M."/>
            <person name="Stouten G.R."/>
            <person name="Petersen J.F."/>
            <person name="Nielsen P.H."/>
            <person name="Dueholm M.S."/>
            <person name="Pronk J.T."/>
            <person name="Van Loosdrecht M.C.M."/>
        </authorList>
    </citation>
    <scope>NUCLEOTIDE SEQUENCE [LARGE SCALE GENOMIC DNA]</scope>
    <source>
        <strain evidence="2">GalUA</strain>
    </source>
</reference>
<evidence type="ECO:0000313" key="3">
    <source>
        <dbReference type="Proteomes" id="UP000461768"/>
    </source>
</evidence>
<dbReference type="Proteomes" id="UP000461768">
    <property type="component" value="Unassembled WGS sequence"/>
</dbReference>
<name>A0A7V7QI97_9FIRM</name>
<organism evidence="2 3">
    <name type="scientific">Candidatus Galacturonatibacter soehngenii</name>
    <dbReference type="NCBI Taxonomy" id="2307010"/>
    <lineage>
        <taxon>Bacteria</taxon>
        <taxon>Bacillati</taxon>
        <taxon>Bacillota</taxon>
        <taxon>Clostridia</taxon>
        <taxon>Lachnospirales</taxon>
        <taxon>Lachnospiraceae</taxon>
        <taxon>Candidatus Galacturonatibacter</taxon>
    </lineage>
</organism>
<gene>
    <name evidence="2" type="ORF">F7O84_16130</name>
</gene>
<dbReference type="RefSeq" id="WP_151147622.1">
    <property type="nucleotide sequence ID" value="NZ_WAGX01000007.1"/>
</dbReference>
<evidence type="ECO:0000313" key="2">
    <source>
        <dbReference type="EMBL" id="KAB1435902.1"/>
    </source>
</evidence>
<keyword evidence="3" id="KW-1185">Reference proteome</keyword>
<keyword evidence="1" id="KW-0812">Transmembrane</keyword>
<protein>
    <submittedName>
        <fullName evidence="2">Uncharacterized protein</fullName>
    </submittedName>
</protein>
<proteinExistence type="predicted"/>
<accession>A0A7V7QI97</accession>
<evidence type="ECO:0000256" key="1">
    <source>
        <dbReference type="SAM" id="Phobius"/>
    </source>
</evidence>
<comment type="caution">
    <text evidence="2">The sequence shown here is derived from an EMBL/GenBank/DDBJ whole genome shotgun (WGS) entry which is preliminary data.</text>
</comment>
<sequence>MEMTYDGALVMPSGCVMMDEQEMTYVEGGLGVFYKKSFSQTGKVAYKELTESGDAAWLLVGGATAGSAIAGIVTAVIGFALSSAVFGQWADTYYAAADSIYDLRKSSKKVKYTEKLSGLKAFLTIKFS</sequence>
<dbReference type="AlphaFoldDB" id="A0A7V7QI97"/>
<keyword evidence="1" id="KW-0472">Membrane</keyword>
<feature type="transmembrane region" description="Helical" evidence="1">
    <location>
        <begin position="56"/>
        <end position="81"/>
    </location>
</feature>
<dbReference type="EMBL" id="WAGX01000007">
    <property type="protein sequence ID" value="KAB1435902.1"/>
    <property type="molecule type" value="Genomic_DNA"/>
</dbReference>
<reference evidence="2 3" key="1">
    <citation type="submission" date="2019-09" db="EMBL/GenBank/DDBJ databases">
        <authorList>
            <person name="Valk L.C."/>
        </authorList>
    </citation>
    <scope>NUCLEOTIDE SEQUENCE [LARGE SCALE GENOMIC DNA]</scope>
    <source>
        <strain evidence="2">GalUA</strain>
    </source>
</reference>
<dbReference type="OrthoDB" id="2068326at2"/>